<keyword evidence="5" id="KW-1185">Reference proteome</keyword>
<dbReference type="InterPro" id="IPR000682">
    <property type="entry name" value="PCMT"/>
</dbReference>
<dbReference type="RefSeq" id="WP_138576592.1">
    <property type="nucleotide sequence ID" value="NZ_CP040818.1"/>
</dbReference>
<dbReference type="Gene3D" id="3.40.50.150">
    <property type="entry name" value="Vaccinia Virus protein VP39"/>
    <property type="match status" value="1"/>
</dbReference>
<dbReference type="KEGG" id="ppru:FDP22_02250"/>
<gene>
    <name evidence="4" type="ORF">FDP22_02250</name>
</gene>
<evidence type="ECO:0000256" key="3">
    <source>
        <dbReference type="ARBA" id="ARBA00030757"/>
    </source>
</evidence>
<keyword evidence="4" id="KW-0808">Transferase</keyword>
<reference evidence="4 5" key="1">
    <citation type="submission" date="2019-06" db="EMBL/GenBank/DDBJ databases">
        <title>Genome sequence of Rhodobacteraceae bacterium D4M1.</title>
        <authorList>
            <person name="Cao J."/>
        </authorList>
    </citation>
    <scope>NUCLEOTIDE SEQUENCE [LARGE SCALE GENOMIC DNA]</scope>
    <source>
        <strain evidence="4 5">D4M1</strain>
    </source>
</reference>
<comment type="similarity">
    <text evidence="1">Belongs to the methyltransferase superfamily. L-isoaspartyl/D-aspartyl protein methyltransferase family.</text>
</comment>
<evidence type="ECO:0000256" key="1">
    <source>
        <dbReference type="ARBA" id="ARBA00005369"/>
    </source>
</evidence>
<dbReference type="InterPro" id="IPR029063">
    <property type="entry name" value="SAM-dependent_MTases_sf"/>
</dbReference>
<keyword evidence="4" id="KW-0489">Methyltransferase</keyword>
<evidence type="ECO:0000313" key="5">
    <source>
        <dbReference type="Proteomes" id="UP000305888"/>
    </source>
</evidence>
<proteinExistence type="inferred from homology"/>
<dbReference type="EMBL" id="CP040818">
    <property type="protein sequence ID" value="QDL90711.1"/>
    <property type="molecule type" value="Genomic_DNA"/>
</dbReference>
<dbReference type="OrthoDB" id="9798496at2"/>
<dbReference type="PANTHER" id="PTHR11579">
    <property type="entry name" value="PROTEIN-L-ISOASPARTATE O-METHYLTRANSFERASE"/>
    <property type="match status" value="1"/>
</dbReference>
<dbReference type="PANTHER" id="PTHR11579:SF18">
    <property type="entry name" value="PROTEIN-L-ISOASPARTATE O-METHYLTRANSFERASE"/>
    <property type="match status" value="1"/>
</dbReference>
<accession>A0A5B8FG27</accession>
<protein>
    <recommendedName>
        <fullName evidence="2">Protein-L-isoaspartate O-methyltransferase</fullName>
    </recommendedName>
    <alternativeName>
        <fullName evidence="3">Protein L-isoaspartyl methyltransferase</fullName>
    </alternativeName>
</protein>
<organism evidence="4 5">
    <name type="scientific">Paroceanicella profunda</name>
    <dbReference type="NCBI Taxonomy" id="2579971"/>
    <lineage>
        <taxon>Bacteria</taxon>
        <taxon>Pseudomonadati</taxon>
        <taxon>Pseudomonadota</taxon>
        <taxon>Alphaproteobacteria</taxon>
        <taxon>Rhodobacterales</taxon>
        <taxon>Paracoccaceae</taxon>
        <taxon>Paroceanicella</taxon>
    </lineage>
</organism>
<dbReference type="Pfam" id="PF01135">
    <property type="entry name" value="PCMT"/>
    <property type="match status" value="1"/>
</dbReference>
<name>A0A5B8FG27_9RHOB</name>
<sequence>MTNFAAARTAMVDCQIRPSDVTLYPIIAAMLEVPREKFVPVDLRDVAYVGEHVTIAENRVLLDPRVFAKMLDAVNPGPDALVLDIAPGCGYSSAVLARLAAAVVAVEEDPDFARVAAAALSETGADTVMVENGPHVAGAAAQGPFDLVFINGGVEQVPQAIIDQVKPGGQIIAIFVDGPYGQCRVGTCGNASVAWRNVFDATAPVLLGFAKEQEFAF</sequence>
<dbReference type="GO" id="GO:0005737">
    <property type="term" value="C:cytoplasm"/>
    <property type="evidence" value="ECO:0007669"/>
    <property type="project" value="TreeGrafter"/>
</dbReference>
<dbReference type="GO" id="GO:0032259">
    <property type="term" value="P:methylation"/>
    <property type="evidence" value="ECO:0007669"/>
    <property type="project" value="UniProtKB-KW"/>
</dbReference>
<evidence type="ECO:0000313" key="4">
    <source>
        <dbReference type="EMBL" id="QDL90711.1"/>
    </source>
</evidence>
<dbReference type="Proteomes" id="UP000305888">
    <property type="component" value="Chromosome"/>
</dbReference>
<evidence type="ECO:0000256" key="2">
    <source>
        <dbReference type="ARBA" id="ARBA00013346"/>
    </source>
</evidence>
<dbReference type="AlphaFoldDB" id="A0A5B8FG27"/>
<dbReference type="GO" id="GO:0004719">
    <property type="term" value="F:protein-L-isoaspartate (D-aspartate) O-methyltransferase activity"/>
    <property type="evidence" value="ECO:0007669"/>
    <property type="project" value="InterPro"/>
</dbReference>
<dbReference type="SUPFAM" id="SSF53335">
    <property type="entry name" value="S-adenosyl-L-methionine-dependent methyltransferases"/>
    <property type="match status" value="1"/>
</dbReference>